<feature type="transmembrane region" description="Helical" evidence="3">
    <location>
        <begin position="1015"/>
        <end position="1039"/>
    </location>
</feature>
<dbReference type="PANTHER" id="PTHR46708:SF2">
    <property type="entry name" value="FIBRONECTIN TYPE-III DOMAIN-CONTAINING PROTEIN"/>
    <property type="match status" value="1"/>
</dbReference>
<dbReference type="SUPFAM" id="SSF57184">
    <property type="entry name" value="Growth factor receptor domain"/>
    <property type="match status" value="1"/>
</dbReference>
<evidence type="ECO:0000313" key="7">
    <source>
        <dbReference type="EMBL" id="KAJ6250713.1"/>
    </source>
</evidence>
<dbReference type="SUPFAM" id="SSF56112">
    <property type="entry name" value="Protein kinase-like (PK-like)"/>
    <property type="match status" value="1"/>
</dbReference>
<dbReference type="PROSITE" id="PS00108">
    <property type="entry name" value="PROTEIN_KINASE_ST"/>
    <property type="match status" value="1"/>
</dbReference>
<evidence type="ECO:0000256" key="3">
    <source>
        <dbReference type="SAM" id="Phobius"/>
    </source>
</evidence>
<feature type="region of interest" description="Disordered" evidence="2">
    <location>
        <begin position="62"/>
        <end position="86"/>
    </location>
</feature>
<evidence type="ECO:0000259" key="6">
    <source>
        <dbReference type="PROSITE" id="PS50853"/>
    </source>
</evidence>
<dbReference type="PROSITE" id="PS50011">
    <property type="entry name" value="PROTEIN_KINASE_DOM"/>
    <property type="match status" value="1"/>
</dbReference>
<dbReference type="EMBL" id="JAOAOG010000073">
    <property type="protein sequence ID" value="KAJ6250713.1"/>
    <property type="molecule type" value="Genomic_DNA"/>
</dbReference>
<dbReference type="InterPro" id="IPR008271">
    <property type="entry name" value="Ser/Thr_kinase_AS"/>
</dbReference>
<dbReference type="Pfam" id="PF00069">
    <property type="entry name" value="Pkinase"/>
    <property type="match status" value="1"/>
</dbReference>
<evidence type="ECO:0000256" key="1">
    <source>
        <dbReference type="ARBA" id="ARBA00022737"/>
    </source>
</evidence>
<keyword evidence="4" id="KW-0732">Signal</keyword>
<feature type="region of interest" description="Disordered" evidence="2">
    <location>
        <begin position="1167"/>
        <end position="1205"/>
    </location>
</feature>
<gene>
    <name evidence="7" type="ORF">M0813_15526</name>
</gene>
<reference evidence="7" key="1">
    <citation type="submission" date="2022-08" db="EMBL/GenBank/DDBJ databases">
        <title>Novel sulfate-reducing endosymbionts in the free-living metamonad Anaeramoeba.</title>
        <authorList>
            <person name="Jerlstrom-Hultqvist J."/>
            <person name="Cepicka I."/>
            <person name="Gallot-Lavallee L."/>
            <person name="Salas-Leiva D."/>
            <person name="Curtis B.A."/>
            <person name="Zahonova K."/>
            <person name="Pipaliya S."/>
            <person name="Dacks J."/>
            <person name="Roger A.J."/>
        </authorList>
    </citation>
    <scope>NUCLEOTIDE SEQUENCE</scope>
    <source>
        <strain evidence="7">Schooner1</strain>
    </source>
</reference>
<feature type="domain" description="Fibronectin type-III" evidence="6">
    <location>
        <begin position="817"/>
        <end position="915"/>
    </location>
</feature>
<dbReference type="Proteomes" id="UP001150062">
    <property type="component" value="Unassembled WGS sequence"/>
</dbReference>
<dbReference type="Gene3D" id="1.10.510.10">
    <property type="entry name" value="Transferase(Phosphotransferase) domain 1"/>
    <property type="match status" value="1"/>
</dbReference>
<comment type="caution">
    <text evidence="7">The sequence shown here is derived from an EMBL/GenBank/DDBJ whole genome shotgun (WGS) entry which is preliminary data.</text>
</comment>
<feature type="domain" description="Protein kinase" evidence="5">
    <location>
        <begin position="1096"/>
        <end position="1433"/>
    </location>
</feature>
<organism evidence="7 8">
    <name type="scientific">Anaeramoeba flamelloides</name>
    <dbReference type="NCBI Taxonomy" id="1746091"/>
    <lineage>
        <taxon>Eukaryota</taxon>
        <taxon>Metamonada</taxon>
        <taxon>Anaeramoebidae</taxon>
        <taxon>Anaeramoeba</taxon>
    </lineage>
</organism>
<keyword evidence="1" id="KW-0677">Repeat</keyword>
<dbReference type="SMART" id="SM00220">
    <property type="entry name" value="S_TKc"/>
    <property type="match status" value="1"/>
</dbReference>
<evidence type="ECO:0000259" key="5">
    <source>
        <dbReference type="PROSITE" id="PS50011"/>
    </source>
</evidence>
<dbReference type="CDD" id="cd00063">
    <property type="entry name" value="FN3"/>
    <property type="match status" value="2"/>
</dbReference>
<keyword evidence="3" id="KW-0812">Transmembrane</keyword>
<dbReference type="InterPro" id="IPR011641">
    <property type="entry name" value="Tyr-kin_ephrin_A/B_rcpt-like"/>
</dbReference>
<dbReference type="Pfam" id="PF07699">
    <property type="entry name" value="Ephrin_rec_like"/>
    <property type="match status" value="1"/>
</dbReference>
<accession>A0ABQ8Z1E3</accession>
<protein>
    <submittedName>
        <fullName evidence="7">Serine/threonine-protein kinase unc-51-related</fullName>
    </submittedName>
</protein>
<keyword evidence="3" id="KW-0472">Membrane</keyword>
<keyword evidence="7" id="KW-0418">Kinase</keyword>
<evidence type="ECO:0000256" key="4">
    <source>
        <dbReference type="SAM" id="SignalP"/>
    </source>
</evidence>
<keyword evidence="3" id="KW-1133">Transmembrane helix</keyword>
<evidence type="ECO:0000313" key="8">
    <source>
        <dbReference type="Proteomes" id="UP001150062"/>
    </source>
</evidence>
<dbReference type="GO" id="GO:0016301">
    <property type="term" value="F:kinase activity"/>
    <property type="evidence" value="ECO:0007669"/>
    <property type="project" value="UniProtKB-KW"/>
</dbReference>
<dbReference type="InterPro" id="IPR003961">
    <property type="entry name" value="FN3_dom"/>
</dbReference>
<name>A0ABQ8Z1E3_9EUKA</name>
<dbReference type="InterPro" id="IPR050991">
    <property type="entry name" value="ECM_Regulatory_Proteins"/>
</dbReference>
<keyword evidence="7" id="KW-0808">Transferase</keyword>
<dbReference type="PROSITE" id="PS50853">
    <property type="entry name" value="FN3"/>
    <property type="match status" value="2"/>
</dbReference>
<dbReference type="SMART" id="SM01411">
    <property type="entry name" value="Ephrin_rec_like"/>
    <property type="match status" value="1"/>
</dbReference>
<dbReference type="InterPro" id="IPR000719">
    <property type="entry name" value="Prot_kinase_dom"/>
</dbReference>
<dbReference type="Gene3D" id="2.10.50.10">
    <property type="entry name" value="Tumor Necrosis Factor Receptor, subunit A, domain 2"/>
    <property type="match status" value="1"/>
</dbReference>
<dbReference type="InterPro" id="IPR036116">
    <property type="entry name" value="FN3_sf"/>
</dbReference>
<dbReference type="InterPro" id="IPR013783">
    <property type="entry name" value="Ig-like_fold"/>
</dbReference>
<dbReference type="Gene3D" id="2.60.40.10">
    <property type="entry name" value="Immunoglobulins"/>
    <property type="match status" value="2"/>
</dbReference>
<feature type="compositionally biased region" description="Basic and acidic residues" evidence="2">
    <location>
        <begin position="1168"/>
        <end position="1180"/>
    </location>
</feature>
<sequence>MNSTQTVLLFFFLILLTSANDINLKSKSTGMKKTSYLLRNPNKQTIQNTIFKAQLKHSRIREDGSYSSKDTSTNQMHVGSQPIGSDISNNQKIDLDNLQIKNNQEMPNHNTDVLVDPLVYSSLFAGSDHDTVRTFSVGSFADSYTMILAGTTNSPDFPKKNGINNVAPPRKQDNIAFITRFDSIGNIIFSTYFGGSSSEKSIQRGVSIVPGYSYRDSVGRFWITGNTNTPDLPLTKNAYQSELFDINTVGFILCLNNVGNTILYSSLLGDEQTTKTNLNHITGIQYDDDYYILVGGSTNCSSEIYKNELQIKDPETPFLYLYLGFFRITTDETTLCFGTVFGGSGKEVVRNVAFLGQLDETMAIWITGQTNSTDFFQNYNHNISTNVNLINETFVGTENMGYFLRIIFNFTDIPNIVPELKSGSFIGNKYEDQPLWIQPDYTLLTDDYKYDGPIYISGYTKNFDYFLNNTKKPNWMHYTENDGTVQVGFLLAVDHLGENFTMSLLLGCVEGETSIFYNYPHHYQNSYLTGYSNCNKKQLNFTDDIWNDIEPNNNINDFDWKFFMINANLTRILDNTDEYNYYDLFFFSSFVDGIDFRDYLDGDPSVKVDLFGNIYSIFNMAGKNYKNPNWTQNAFMIETFGESSIIIRVYGSFSCSPGSSTFEGGLCISCPKGQYSTETNSKECKKCDPGFYQDKLGSTTCKICSNNTDQYGLTECISDSYPKQIELSYGLVTYESIQLKWDYTEEDYDYQLSVTRPIGLELLFIIQNPEIIDGHFAFNLSGLIPSNRYYLKIRVKGNQKNNFSSWSSEILVTTSGPPNRVHKQSITCSDDEPYSIDLTWSQPVGDSDSNITYTIQYQLNSTDSDASILTKSSLQTYISLTDLNPDEEYIIKIIPINDAGEGFASVPKTCQTKSQVPDIVTISSFVPSDNTLELEWARPNNNGKAINNYEIKYRIKNEQTNTIELNLETEYTLTNLDSDSEYEVTIIAINDRGPSNDDYKSYFTKKNTKSSSTNLLIITSITASLFGIFIITLFAILLGKKKIIRMNKRNKIKQQVKNQHIIFNTRFSDKIFNSEETITFSKIDKSQFIYEIAQDIKLNNVIHYGKYCIAFSPLLKNKIAFCKTATILEVEIHNKIWDHYNRNPFGVPAIQILDSAPLLEGLEIGENNSKDQEQVTERSDIMGINNNDRQKTYKNKKKKKTNQEKKKLITKFSESEDENNLNNLARDLKLLSIEYHPLTLFQFNEERKKIGMAFKSSETTWITLSLLGSLKMIHGLSIIHRDIKPQNILIGIDGHLRISDFSSARILKNGEDSIRDSFNSTQQYADPHLMNTQMYDMGDITYEYNLKNDIFSLGKTLSSILWDEESINLNKLENGSKNFTFKEPLITKTNESDLNLSTNEDDDLIKQIISKCLLPIPKRPGIDELYNLALKAIRNVDNIQSD</sequence>
<proteinExistence type="predicted"/>
<dbReference type="InterPro" id="IPR011009">
    <property type="entry name" value="Kinase-like_dom_sf"/>
</dbReference>
<dbReference type="SMART" id="SM00060">
    <property type="entry name" value="FN3"/>
    <property type="match status" value="3"/>
</dbReference>
<dbReference type="CDD" id="cd00185">
    <property type="entry name" value="TNFRSF"/>
    <property type="match status" value="1"/>
</dbReference>
<feature type="signal peptide" evidence="4">
    <location>
        <begin position="1"/>
        <end position="19"/>
    </location>
</feature>
<dbReference type="PANTHER" id="PTHR46708">
    <property type="entry name" value="TENASCIN"/>
    <property type="match status" value="1"/>
</dbReference>
<feature type="chain" id="PRO_5047286491" evidence="4">
    <location>
        <begin position="20"/>
        <end position="1442"/>
    </location>
</feature>
<feature type="compositionally biased region" description="Polar residues" evidence="2">
    <location>
        <begin position="65"/>
        <end position="86"/>
    </location>
</feature>
<keyword evidence="8" id="KW-1185">Reference proteome</keyword>
<dbReference type="SUPFAM" id="SSF49265">
    <property type="entry name" value="Fibronectin type III"/>
    <property type="match status" value="2"/>
</dbReference>
<feature type="domain" description="Fibronectin type-III" evidence="6">
    <location>
        <begin position="916"/>
        <end position="1011"/>
    </location>
</feature>
<dbReference type="Pfam" id="PF00041">
    <property type="entry name" value="fn3"/>
    <property type="match status" value="2"/>
</dbReference>
<dbReference type="InterPro" id="IPR009030">
    <property type="entry name" value="Growth_fac_rcpt_cys_sf"/>
</dbReference>
<evidence type="ECO:0000256" key="2">
    <source>
        <dbReference type="SAM" id="MobiDB-lite"/>
    </source>
</evidence>